<evidence type="ECO:0008006" key="3">
    <source>
        <dbReference type="Google" id="ProtNLM"/>
    </source>
</evidence>
<evidence type="ECO:0000313" key="2">
    <source>
        <dbReference type="EMBL" id="SPD21260.1"/>
    </source>
</evidence>
<reference evidence="2" key="1">
    <citation type="submission" date="2018-02" db="EMBL/GenBank/DDBJ databases">
        <authorList>
            <person name="Cohen D.B."/>
            <person name="Kent A.D."/>
        </authorList>
    </citation>
    <scope>NUCLEOTIDE SEQUENCE</scope>
</reference>
<dbReference type="PANTHER" id="PTHR37610">
    <property type="entry name" value="CCHC-TYPE DOMAIN-CONTAINING PROTEIN"/>
    <property type="match status" value="1"/>
</dbReference>
<gene>
    <name evidence="2" type="ORF">FSB_LOCUS49142</name>
</gene>
<dbReference type="PANTHER" id="PTHR37610:SF80">
    <property type="entry name" value="RETROTRANSPOSON GAG DOMAIN-CONTAINING PROTEIN"/>
    <property type="match status" value="1"/>
</dbReference>
<accession>A0A2N9IB22</accession>
<feature type="region of interest" description="Disordered" evidence="1">
    <location>
        <begin position="331"/>
        <end position="366"/>
    </location>
</feature>
<dbReference type="EMBL" id="OIVN01005179">
    <property type="protein sequence ID" value="SPD21260.1"/>
    <property type="molecule type" value="Genomic_DNA"/>
</dbReference>
<feature type="region of interest" description="Disordered" evidence="1">
    <location>
        <begin position="46"/>
        <end position="65"/>
    </location>
</feature>
<protein>
    <recommendedName>
        <fullName evidence="3">Retrotransposon Copia-like N-terminal domain-containing protein</fullName>
    </recommendedName>
</protein>
<sequence length="414" mass="46445">MLSYPLHAPEMASSSSSKLFEPLYHHQLLGSSSFYHKSWISALCPRQTSGQQPHGPSDTAETHGDLGIGCELTAHARFSPKRTKGVTPRPKPVRVLFLFLVETTEVWVGGEDSSPLGVIPLPQLSPALPPSEIRSPRYQEANSLPKGHTATLGFAAPGLRSRHLRSRWKDLRKLDSTAQESTSSDVGHALMRRLNFRDNYSLWAQGMCSFLKGHKLWLYVTGQRHPPKQKNDETKDAFALRLKDWDDVNHQIITWLRNTSTPSVSMEFGGYDTAKDVWDMLASRYDQLAASEPVIRSVSDAKLVSTHRECLHLHQFLMGILDDFESETRLKSHRSSQPHTTVLATPASVDPTVSAPPRGHDKRRSNQKNSYLICAFCKNRGHTIDRCNMRACENHDPKVKWASKCDPTDNGPIL</sequence>
<dbReference type="AlphaFoldDB" id="A0A2N9IB22"/>
<evidence type="ECO:0000256" key="1">
    <source>
        <dbReference type="SAM" id="MobiDB-lite"/>
    </source>
</evidence>
<organism evidence="2">
    <name type="scientific">Fagus sylvatica</name>
    <name type="common">Beechnut</name>
    <dbReference type="NCBI Taxonomy" id="28930"/>
    <lineage>
        <taxon>Eukaryota</taxon>
        <taxon>Viridiplantae</taxon>
        <taxon>Streptophyta</taxon>
        <taxon>Embryophyta</taxon>
        <taxon>Tracheophyta</taxon>
        <taxon>Spermatophyta</taxon>
        <taxon>Magnoliopsida</taxon>
        <taxon>eudicotyledons</taxon>
        <taxon>Gunneridae</taxon>
        <taxon>Pentapetalae</taxon>
        <taxon>rosids</taxon>
        <taxon>fabids</taxon>
        <taxon>Fagales</taxon>
        <taxon>Fagaceae</taxon>
        <taxon>Fagus</taxon>
    </lineage>
</organism>
<name>A0A2N9IB22_FAGSY</name>
<proteinExistence type="predicted"/>